<keyword evidence="2" id="KW-1185">Reference proteome</keyword>
<dbReference type="RefSeq" id="WP_209976493.1">
    <property type="nucleotide sequence ID" value="NZ_JAGGLB010000027.1"/>
</dbReference>
<sequence length="75" mass="8505">MAQQAARHYGQEEIKIRKAARGQAITAAILQFVPMEQHDAVIELMKTVPREYYESIGLSEAYAQMEAKEAMNEYG</sequence>
<evidence type="ECO:0000313" key="1">
    <source>
        <dbReference type="EMBL" id="MBP1994657.1"/>
    </source>
</evidence>
<comment type="caution">
    <text evidence="1">The sequence shown here is derived from an EMBL/GenBank/DDBJ whole genome shotgun (WGS) entry which is preliminary data.</text>
</comment>
<proteinExistence type="predicted"/>
<dbReference type="Proteomes" id="UP001519287">
    <property type="component" value="Unassembled WGS sequence"/>
</dbReference>
<reference evidence="1 2" key="1">
    <citation type="submission" date="2021-03" db="EMBL/GenBank/DDBJ databases">
        <title>Genomic Encyclopedia of Type Strains, Phase IV (KMG-IV): sequencing the most valuable type-strain genomes for metagenomic binning, comparative biology and taxonomic classification.</title>
        <authorList>
            <person name="Goeker M."/>
        </authorList>
    </citation>
    <scope>NUCLEOTIDE SEQUENCE [LARGE SCALE GENOMIC DNA]</scope>
    <source>
        <strain evidence="1 2">DSM 26048</strain>
    </source>
</reference>
<dbReference type="EMBL" id="JAGGLB010000027">
    <property type="protein sequence ID" value="MBP1994657.1"/>
    <property type="molecule type" value="Genomic_DNA"/>
</dbReference>
<evidence type="ECO:0000313" key="2">
    <source>
        <dbReference type="Proteomes" id="UP001519287"/>
    </source>
</evidence>
<organism evidence="1 2">
    <name type="scientific">Paenibacillus eucommiae</name>
    <dbReference type="NCBI Taxonomy" id="1355755"/>
    <lineage>
        <taxon>Bacteria</taxon>
        <taxon>Bacillati</taxon>
        <taxon>Bacillota</taxon>
        <taxon>Bacilli</taxon>
        <taxon>Bacillales</taxon>
        <taxon>Paenibacillaceae</taxon>
        <taxon>Paenibacillus</taxon>
    </lineage>
</organism>
<accession>A0ABS4J496</accession>
<name>A0ABS4J496_9BACL</name>
<gene>
    <name evidence="1" type="ORF">J2Z66_006296</name>
</gene>
<protein>
    <submittedName>
        <fullName evidence="1">Uncharacterized protein</fullName>
    </submittedName>
</protein>